<protein>
    <submittedName>
        <fullName evidence="1">Uncharacterized protein</fullName>
    </submittedName>
</protein>
<gene>
    <name evidence="1" type="ORF">PDJAM_G00172540</name>
</gene>
<proteinExistence type="predicted"/>
<name>A0ACC5ZMK7_9TELE</name>
<dbReference type="Proteomes" id="UP000830395">
    <property type="component" value="Chromosome 28"/>
</dbReference>
<accession>A0ACC5ZMK7</accession>
<sequence>MKQFEYSNSEQPWPSFVNHNPRLQLNTLDFSDLWDEEDLDLGIADDDPFQSNHLNPPVPPPAPPLAPPPPPPPPLLSPQVSPVASGSGRRTLRLHWKELLSLQPLPRVSRFGSQSIWAALEPVHLDTNRLEYLFESKSSSNKALSALKGGTRNQLCVSVLGVKRSNIITIALSSLPPPHLLPPAIYSMDSSVLDREDVQRLQSLVPSEEELKLIKEAKAQAPHCPLALAEQCLLTLGNVTHLSSRLQLWAFALDYDTLEKEIAEPLFHLKLAMEQLATNQTFHCILATVLAIGNCLNGCKARGFELSYLGKLSQVRDTHSRQPLLHHVCVLLLQLYPQSSDLYSDITAVTRASKCDYLQVQSSLSALESLCKASWEQLHLLNKEGTKKGAGRGEGDEQRGISEACLYQRLPQFLKECNERLKVLRAVHRRVINRFHSFLLYLGYSRSMVREMSADAFCKTVSDFALEYRAAHHAILQQREREREREEREKEEERIRRTSTSTAKAKAIESPAPDCMEQSMLEEVLNTPTSPSCFDLSLPRHRSRTPNTRGCFPRRLKW</sequence>
<evidence type="ECO:0000313" key="1">
    <source>
        <dbReference type="EMBL" id="MCJ8749112.1"/>
    </source>
</evidence>
<keyword evidence="2" id="KW-1185">Reference proteome</keyword>
<comment type="caution">
    <text evidence="1">The sequence shown here is derived from an EMBL/GenBank/DDBJ whole genome shotgun (WGS) entry which is preliminary data.</text>
</comment>
<reference evidence="1" key="1">
    <citation type="submission" date="2020-02" db="EMBL/GenBank/DDBJ databases">
        <title>Genome sequencing of the panga catfish, Pangasius djambal.</title>
        <authorList>
            <person name="Wen M."/>
            <person name="Zahm M."/>
            <person name="Roques C."/>
            <person name="Cabau C."/>
            <person name="Klopp C."/>
            <person name="Donnadieu C."/>
            <person name="Jouanno E."/>
            <person name="Avarre J.-C."/>
            <person name="Campet M."/>
            <person name="Ha T."/>
            <person name="Dugue R."/>
            <person name="Lampietro C."/>
            <person name="Louis A."/>
            <person name="Herpin A."/>
            <person name="Echchiki A."/>
            <person name="Berthelot C."/>
            <person name="Parey E."/>
            <person name="Roest-Crollius H."/>
            <person name="Braasch I."/>
            <person name="Postlethwait J.H."/>
            <person name="Bobe J."/>
            <person name="Montfort J."/>
            <person name="Bouchez O."/>
            <person name="Begum T."/>
            <person name="Schartl M."/>
            <person name="Gustiano R."/>
            <person name="Guiguen Y."/>
        </authorList>
    </citation>
    <scope>NUCLEOTIDE SEQUENCE</scope>
    <source>
        <strain evidence="1">Pdj_M5554</strain>
    </source>
</reference>
<organism evidence="1 2">
    <name type="scientific">Pangasius djambal</name>
    <dbReference type="NCBI Taxonomy" id="1691987"/>
    <lineage>
        <taxon>Eukaryota</taxon>
        <taxon>Metazoa</taxon>
        <taxon>Chordata</taxon>
        <taxon>Craniata</taxon>
        <taxon>Vertebrata</taxon>
        <taxon>Euteleostomi</taxon>
        <taxon>Actinopterygii</taxon>
        <taxon>Neopterygii</taxon>
        <taxon>Teleostei</taxon>
        <taxon>Ostariophysi</taxon>
        <taxon>Siluriformes</taxon>
        <taxon>Pangasiidae</taxon>
        <taxon>Pangasius</taxon>
    </lineage>
</organism>
<evidence type="ECO:0000313" key="2">
    <source>
        <dbReference type="Proteomes" id="UP000830395"/>
    </source>
</evidence>
<dbReference type="EMBL" id="CM041002">
    <property type="protein sequence ID" value="MCJ8749112.1"/>
    <property type="molecule type" value="Genomic_DNA"/>
</dbReference>